<dbReference type="GO" id="GO:0030424">
    <property type="term" value="C:axon"/>
    <property type="evidence" value="ECO:0007669"/>
    <property type="project" value="TreeGrafter"/>
</dbReference>
<dbReference type="FunFam" id="2.60.40.10:FF:000032">
    <property type="entry name" value="palladin isoform X1"/>
    <property type="match status" value="1"/>
</dbReference>
<dbReference type="PANTHER" id="PTHR44170:SF6">
    <property type="entry name" value="CONTACTIN"/>
    <property type="match status" value="1"/>
</dbReference>
<keyword evidence="6" id="KW-0325">Glycoprotein</keyword>
<dbReference type="InterPro" id="IPR003599">
    <property type="entry name" value="Ig_sub"/>
</dbReference>
<evidence type="ECO:0000313" key="11">
    <source>
        <dbReference type="WBParaSite" id="ACRNAN_scaffold794.g7697.t2"/>
    </source>
</evidence>
<dbReference type="PROSITE" id="PS50853">
    <property type="entry name" value="FN3"/>
    <property type="match status" value="2"/>
</dbReference>
<dbReference type="WBParaSite" id="ACRNAN_scaffold794.g7697.t2">
    <property type="protein sequence ID" value="ACRNAN_scaffold794.g7697.t2"/>
    <property type="gene ID" value="ACRNAN_scaffold794.g7697"/>
</dbReference>
<dbReference type="GO" id="GO:0005886">
    <property type="term" value="C:plasma membrane"/>
    <property type="evidence" value="ECO:0007669"/>
    <property type="project" value="UniProtKB-SubCell"/>
</dbReference>
<dbReference type="PROSITE" id="PS50835">
    <property type="entry name" value="IG_LIKE"/>
    <property type="match status" value="6"/>
</dbReference>
<dbReference type="Proteomes" id="UP000887540">
    <property type="component" value="Unplaced"/>
</dbReference>
<dbReference type="CDD" id="cd00063">
    <property type="entry name" value="FN3"/>
    <property type="match status" value="1"/>
</dbReference>
<dbReference type="Pfam" id="PF07679">
    <property type="entry name" value="I-set"/>
    <property type="match status" value="2"/>
</dbReference>
<proteinExistence type="predicted"/>
<keyword evidence="2" id="KW-1003">Cell membrane</keyword>
<feature type="domain" description="Ig-like" evidence="8">
    <location>
        <begin position="532"/>
        <end position="612"/>
    </location>
</feature>
<keyword evidence="5" id="KW-1015">Disulfide bond</keyword>
<evidence type="ECO:0000256" key="3">
    <source>
        <dbReference type="ARBA" id="ARBA00022737"/>
    </source>
</evidence>
<dbReference type="SUPFAM" id="SSF48726">
    <property type="entry name" value="Immunoglobulin"/>
    <property type="match status" value="5"/>
</dbReference>
<keyword evidence="7" id="KW-0393">Immunoglobulin domain</keyword>
<dbReference type="InterPro" id="IPR003961">
    <property type="entry name" value="FN3_dom"/>
</dbReference>
<feature type="domain" description="Fibronectin type-III" evidence="9">
    <location>
        <begin position="853"/>
        <end position="954"/>
    </location>
</feature>
<dbReference type="SMART" id="SM00060">
    <property type="entry name" value="FN3"/>
    <property type="match status" value="2"/>
</dbReference>
<dbReference type="InterPro" id="IPR013783">
    <property type="entry name" value="Ig-like_fold"/>
</dbReference>
<dbReference type="InterPro" id="IPR036116">
    <property type="entry name" value="FN3_sf"/>
</dbReference>
<evidence type="ECO:0000256" key="6">
    <source>
        <dbReference type="ARBA" id="ARBA00023180"/>
    </source>
</evidence>
<dbReference type="Pfam" id="PF00041">
    <property type="entry name" value="fn3"/>
    <property type="match status" value="1"/>
</dbReference>
<dbReference type="SUPFAM" id="SSF49265">
    <property type="entry name" value="Fibronectin type III"/>
    <property type="match status" value="1"/>
</dbReference>
<keyword evidence="4" id="KW-0472">Membrane</keyword>
<dbReference type="InterPro" id="IPR007110">
    <property type="entry name" value="Ig-like_dom"/>
</dbReference>
<dbReference type="SMART" id="SM00409">
    <property type="entry name" value="IG"/>
    <property type="match status" value="5"/>
</dbReference>
<dbReference type="Gene3D" id="2.60.40.10">
    <property type="entry name" value="Immunoglobulins"/>
    <property type="match status" value="7"/>
</dbReference>
<evidence type="ECO:0000259" key="8">
    <source>
        <dbReference type="PROSITE" id="PS50835"/>
    </source>
</evidence>
<protein>
    <submittedName>
        <fullName evidence="11">Uncharacterized protein</fullName>
    </submittedName>
</protein>
<evidence type="ECO:0000313" key="10">
    <source>
        <dbReference type="Proteomes" id="UP000887540"/>
    </source>
</evidence>
<dbReference type="InterPro" id="IPR003598">
    <property type="entry name" value="Ig_sub2"/>
</dbReference>
<feature type="domain" description="Ig-like" evidence="8">
    <location>
        <begin position="340"/>
        <end position="428"/>
    </location>
</feature>
<dbReference type="InterPro" id="IPR036179">
    <property type="entry name" value="Ig-like_dom_sf"/>
</dbReference>
<comment type="subcellular location">
    <subcellularLocation>
        <location evidence="1">Cell membrane</location>
    </subcellularLocation>
</comment>
<dbReference type="GO" id="GO:0007411">
    <property type="term" value="P:axon guidance"/>
    <property type="evidence" value="ECO:0007669"/>
    <property type="project" value="TreeGrafter"/>
</dbReference>
<dbReference type="SMART" id="SM00408">
    <property type="entry name" value="IGc2"/>
    <property type="match status" value="4"/>
</dbReference>
<reference evidence="11" key="1">
    <citation type="submission" date="2022-11" db="UniProtKB">
        <authorList>
            <consortium name="WormBaseParasite"/>
        </authorList>
    </citation>
    <scope>IDENTIFICATION</scope>
</reference>
<dbReference type="InterPro" id="IPR013098">
    <property type="entry name" value="Ig_I-set"/>
</dbReference>
<evidence type="ECO:0000259" key="9">
    <source>
        <dbReference type="PROSITE" id="PS50853"/>
    </source>
</evidence>
<name>A0A914EFR3_9BILA</name>
<accession>A0A914EFR3</accession>
<dbReference type="FunFam" id="2.60.40.10:FF:000005">
    <property type="entry name" value="Neuronal cell adhesion molecule"/>
    <property type="match status" value="1"/>
</dbReference>
<feature type="domain" description="Ig-like" evidence="8">
    <location>
        <begin position="229"/>
        <end position="311"/>
    </location>
</feature>
<dbReference type="GO" id="GO:0098609">
    <property type="term" value="P:cell-cell adhesion"/>
    <property type="evidence" value="ECO:0007669"/>
    <property type="project" value="TreeGrafter"/>
</dbReference>
<evidence type="ECO:0000256" key="5">
    <source>
        <dbReference type="ARBA" id="ARBA00023157"/>
    </source>
</evidence>
<evidence type="ECO:0000256" key="4">
    <source>
        <dbReference type="ARBA" id="ARBA00023136"/>
    </source>
</evidence>
<sequence>MLRPTRSEDASQDCTKIGGELVNVIKNQQEDKTLLEDLSEILNDAINSGITEITWLVGGIEAIRNDPQLSFDLWKTTKFDDDNKVLAIQQRKTNRNFKIVTVTETAAYPFICALLSLKKRALLYEQALLPRGAPKIVEQPGISYHYSSHPDGYFVTLPCKAIGNPTPIIKWFKSGIEEVNVDKSNTSFVISGGSLLIPVKNILHEVASYHCTATNILGIVRSPSTVIRPAYIDAFRISRLDVYPLNLKGGGARIECQAPQHYPKSYSYAWMYGGSTDRFVSQSERIFVSMDGTLYFSYVQKEDANSYACSLALSSTQSGHYGPFFRLVLPRTIQVSEFAPKIDEYQPQVFPEQPMKGQTVYIECFAYGYPPPSYKWSRMDGQKLTTNHQILNFGRVLKIENVRQEDAVRYKCTAKNSLGIANAEIQLIIQTPPTIIKPLIDQIVSTNSTATFDCIVSDINNLHTTIEWFRNGTPLVPLLMAPDDRNRFKIHGQSMSISKTSENDSGIYQCIASNDVGSVSSATRLTIKDIAPRFHGNVFPKRLYLVEGSKLDLPCLYQAIPKGTSMWTLPSGDPISDRGRIRQKEEPNGIVQLEIDPVKKLDEGEYVCVASNVIGEARGVVYVVVLARPSMTIHPSTADQDDQNIRITCEAELFCDMPSDCPEPLFDWQFNDRPIRSLSNGQGIRIQAIESESRYKRHPSVIQTSQIQISTNFSQNNVGRFSCNSIYGGGAAELEPRQLSMAPTKPQVLNVGITQAKLSWSQQAQKKRGFSRSIKLEGYQIEFRTSENRHWRNFEDGIFRTEDMIIGSYIVKNLEPNQKYQFRVRARSAEGLLSAASPSSDWIETPKSAPITLVDNLKWKILDDNHLIVEWDPIETSHQSGPNLRYNVSWSEPSDDSFNNYEIVYRPNLVISFSNKTSESSKNCYTISLAVQPINDIGTGMASTDTVVHVSREGPKRHAVNLVSNPINSTHMNISWNWEEQEECENAIGAQ</sequence>
<feature type="domain" description="Ig-like" evidence="8">
    <location>
        <begin position="432"/>
        <end position="526"/>
    </location>
</feature>
<feature type="domain" description="Fibronectin type-III" evidence="9">
    <location>
        <begin position="742"/>
        <end position="848"/>
    </location>
</feature>
<dbReference type="CDD" id="cd00096">
    <property type="entry name" value="Ig"/>
    <property type="match status" value="1"/>
</dbReference>
<dbReference type="PANTHER" id="PTHR44170">
    <property type="entry name" value="PROTEIN SIDEKICK"/>
    <property type="match status" value="1"/>
</dbReference>
<dbReference type="AlphaFoldDB" id="A0A914EFR3"/>
<dbReference type="Pfam" id="PF13927">
    <property type="entry name" value="Ig_3"/>
    <property type="match status" value="2"/>
</dbReference>
<feature type="domain" description="Ig-like" evidence="8">
    <location>
        <begin position="134"/>
        <end position="227"/>
    </location>
</feature>
<feature type="domain" description="Ig-like" evidence="8">
    <location>
        <begin position="629"/>
        <end position="740"/>
    </location>
</feature>
<evidence type="ECO:0000256" key="1">
    <source>
        <dbReference type="ARBA" id="ARBA00004236"/>
    </source>
</evidence>
<keyword evidence="10" id="KW-1185">Reference proteome</keyword>
<evidence type="ECO:0000256" key="2">
    <source>
        <dbReference type="ARBA" id="ARBA00022475"/>
    </source>
</evidence>
<evidence type="ECO:0000256" key="7">
    <source>
        <dbReference type="ARBA" id="ARBA00023319"/>
    </source>
</evidence>
<organism evidence="10 11">
    <name type="scientific">Acrobeloides nanus</name>
    <dbReference type="NCBI Taxonomy" id="290746"/>
    <lineage>
        <taxon>Eukaryota</taxon>
        <taxon>Metazoa</taxon>
        <taxon>Ecdysozoa</taxon>
        <taxon>Nematoda</taxon>
        <taxon>Chromadorea</taxon>
        <taxon>Rhabditida</taxon>
        <taxon>Tylenchina</taxon>
        <taxon>Cephalobomorpha</taxon>
        <taxon>Cephaloboidea</taxon>
        <taxon>Cephalobidae</taxon>
        <taxon>Acrobeloides</taxon>
    </lineage>
</organism>
<keyword evidence="3" id="KW-0677">Repeat</keyword>